<feature type="domain" description="Flavin reductase like" evidence="5">
    <location>
        <begin position="11"/>
        <end position="156"/>
    </location>
</feature>
<dbReference type="InterPro" id="IPR052174">
    <property type="entry name" value="Flavoredoxin"/>
</dbReference>
<comment type="caution">
    <text evidence="6">The sequence shown here is derived from an EMBL/GenBank/DDBJ whole genome shotgun (WGS) entry which is preliminary data.</text>
</comment>
<organism evidence="6 7">
    <name type="scientific">Fusibacter ferrireducens</name>
    <dbReference type="NCBI Taxonomy" id="2785058"/>
    <lineage>
        <taxon>Bacteria</taxon>
        <taxon>Bacillati</taxon>
        <taxon>Bacillota</taxon>
        <taxon>Clostridia</taxon>
        <taxon>Eubacteriales</taxon>
        <taxon>Eubacteriales Family XII. Incertae Sedis</taxon>
        <taxon>Fusibacter</taxon>
    </lineage>
</organism>
<protein>
    <submittedName>
        <fullName evidence="6">Flavin reductase family protein</fullName>
    </submittedName>
</protein>
<name>A0ABR9ZWJ5_9FIRM</name>
<keyword evidence="7" id="KW-1185">Reference proteome</keyword>
<reference evidence="6 7" key="1">
    <citation type="submission" date="2020-11" db="EMBL/GenBank/DDBJ databases">
        <title>Fusibacter basophilias sp. nov.</title>
        <authorList>
            <person name="Qiu D."/>
        </authorList>
    </citation>
    <scope>NUCLEOTIDE SEQUENCE [LARGE SCALE GENOMIC DNA]</scope>
    <source>
        <strain evidence="6 7">Q10-2</strain>
    </source>
</reference>
<proteinExistence type="inferred from homology"/>
<dbReference type="Pfam" id="PF01613">
    <property type="entry name" value="Flavin_Reduct"/>
    <property type="match status" value="1"/>
</dbReference>
<evidence type="ECO:0000256" key="2">
    <source>
        <dbReference type="ARBA" id="ARBA00022630"/>
    </source>
</evidence>
<comment type="cofactor">
    <cofactor evidence="1">
        <name>FMN</name>
        <dbReference type="ChEBI" id="CHEBI:58210"/>
    </cofactor>
</comment>
<evidence type="ECO:0000313" key="7">
    <source>
        <dbReference type="Proteomes" id="UP000614200"/>
    </source>
</evidence>
<dbReference type="Proteomes" id="UP000614200">
    <property type="component" value="Unassembled WGS sequence"/>
</dbReference>
<dbReference type="Gene3D" id="2.30.110.10">
    <property type="entry name" value="Electron Transport, Fmn-binding Protein, Chain A"/>
    <property type="match status" value="1"/>
</dbReference>
<dbReference type="SUPFAM" id="SSF50475">
    <property type="entry name" value="FMN-binding split barrel"/>
    <property type="match status" value="1"/>
</dbReference>
<keyword evidence="2" id="KW-0285">Flavoprotein</keyword>
<feature type="transmembrane region" description="Helical" evidence="4">
    <location>
        <begin position="167"/>
        <end position="184"/>
    </location>
</feature>
<keyword evidence="4" id="KW-1133">Transmembrane helix</keyword>
<keyword evidence="4" id="KW-0812">Transmembrane</keyword>
<evidence type="ECO:0000256" key="1">
    <source>
        <dbReference type="ARBA" id="ARBA00001917"/>
    </source>
</evidence>
<evidence type="ECO:0000259" key="5">
    <source>
        <dbReference type="SMART" id="SM00903"/>
    </source>
</evidence>
<evidence type="ECO:0000256" key="4">
    <source>
        <dbReference type="SAM" id="Phobius"/>
    </source>
</evidence>
<evidence type="ECO:0000256" key="3">
    <source>
        <dbReference type="ARBA" id="ARBA00038054"/>
    </source>
</evidence>
<dbReference type="PANTHER" id="PTHR43567:SF1">
    <property type="entry name" value="FLAVOREDOXIN"/>
    <property type="match status" value="1"/>
</dbReference>
<evidence type="ECO:0000313" key="6">
    <source>
        <dbReference type="EMBL" id="MBF4694336.1"/>
    </source>
</evidence>
<accession>A0ABR9ZWJ5</accession>
<dbReference type="SMART" id="SM00903">
    <property type="entry name" value="Flavin_Reduct"/>
    <property type="match status" value="1"/>
</dbReference>
<comment type="similarity">
    <text evidence="3">Belongs to the flavoredoxin family.</text>
</comment>
<gene>
    <name evidence="6" type="ORF">ISU02_14535</name>
</gene>
<dbReference type="EMBL" id="JADKNH010000008">
    <property type="protein sequence ID" value="MBF4694336.1"/>
    <property type="molecule type" value="Genomic_DNA"/>
</dbReference>
<dbReference type="InterPro" id="IPR012349">
    <property type="entry name" value="Split_barrel_FMN-bd"/>
</dbReference>
<keyword evidence="4" id="KW-0472">Membrane</keyword>
<dbReference type="InterPro" id="IPR002563">
    <property type="entry name" value="Flavin_Rdtase-like_dom"/>
</dbReference>
<dbReference type="RefSeq" id="WP_194702568.1">
    <property type="nucleotide sequence ID" value="NZ_JADKNH010000008.1"/>
</dbReference>
<sequence length="200" mass="21942">MGKITWKPGTMVYPVPAAMVSCGTLESPNIITIAWTGTICSTPPMTYVSVRKERYSYDLIKEGQCFVINLTTKALVHATDFCGVKSGKDIDKFKTTGLTPTASAKVSAPSILESPVNIECVVKEIKELGSHDMFLAEVVSVTIDDQYLDKTGKLRLDLAEMICYSHGAYYSLGSLLGTFGYSVAKKNKSKRPSKKRRPKK</sequence>
<dbReference type="PROSITE" id="PS51257">
    <property type="entry name" value="PROKAR_LIPOPROTEIN"/>
    <property type="match status" value="1"/>
</dbReference>
<dbReference type="PANTHER" id="PTHR43567">
    <property type="entry name" value="FLAVOREDOXIN-RELATED-RELATED"/>
    <property type="match status" value="1"/>
</dbReference>